<evidence type="ECO:0000313" key="2">
    <source>
        <dbReference type="EMBL" id="QIN80859.1"/>
    </source>
</evidence>
<dbReference type="InterPro" id="IPR023606">
    <property type="entry name" value="CoA-Trfase_III_dom_1_sf"/>
</dbReference>
<dbReference type="PANTHER" id="PTHR48228">
    <property type="entry name" value="SUCCINYL-COA--D-CITRAMALATE COA-TRANSFERASE"/>
    <property type="match status" value="1"/>
</dbReference>
<evidence type="ECO:0000256" key="1">
    <source>
        <dbReference type="SAM" id="MobiDB-lite"/>
    </source>
</evidence>
<dbReference type="InterPro" id="IPR044855">
    <property type="entry name" value="CoA-Trfase_III_dom3_sf"/>
</dbReference>
<dbReference type="KEGG" id="rmar:GBA65_16440"/>
<organism evidence="2 3">
    <name type="scientific">Rubrobacter marinus</name>
    <dbReference type="NCBI Taxonomy" id="2653852"/>
    <lineage>
        <taxon>Bacteria</taxon>
        <taxon>Bacillati</taxon>
        <taxon>Actinomycetota</taxon>
        <taxon>Rubrobacteria</taxon>
        <taxon>Rubrobacterales</taxon>
        <taxon>Rubrobacteraceae</taxon>
        <taxon>Rubrobacter</taxon>
    </lineage>
</organism>
<dbReference type="InterPro" id="IPR050509">
    <property type="entry name" value="CoA-transferase_III"/>
</dbReference>
<dbReference type="Gene3D" id="3.40.50.10540">
    <property type="entry name" value="Crotonobetainyl-coa:carnitine coa-transferase, domain 1"/>
    <property type="match status" value="1"/>
</dbReference>
<dbReference type="Pfam" id="PF02515">
    <property type="entry name" value="CoA_transf_3"/>
    <property type="match status" value="1"/>
</dbReference>
<gene>
    <name evidence="2" type="ORF">GBA65_16440</name>
</gene>
<keyword evidence="3" id="KW-1185">Reference proteome</keyword>
<name>A0A6G8Q325_9ACTN</name>
<dbReference type="EMBL" id="CP045121">
    <property type="protein sequence ID" value="QIN80859.1"/>
    <property type="molecule type" value="Genomic_DNA"/>
</dbReference>
<dbReference type="GO" id="GO:0016740">
    <property type="term" value="F:transferase activity"/>
    <property type="evidence" value="ECO:0007669"/>
    <property type="project" value="UniProtKB-KW"/>
</dbReference>
<dbReference type="PANTHER" id="PTHR48228:SF5">
    <property type="entry name" value="ALPHA-METHYLACYL-COA RACEMASE"/>
    <property type="match status" value="1"/>
</dbReference>
<feature type="compositionally biased region" description="Basic and acidic residues" evidence="1">
    <location>
        <begin position="292"/>
        <end position="305"/>
    </location>
</feature>
<proteinExistence type="predicted"/>
<dbReference type="Gene3D" id="3.30.1540.10">
    <property type="entry name" value="formyl-coa transferase, domain 3"/>
    <property type="match status" value="1"/>
</dbReference>
<dbReference type="SUPFAM" id="SSF89796">
    <property type="entry name" value="CoA-transferase family III (CaiB/BaiF)"/>
    <property type="match status" value="1"/>
</dbReference>
<sequence>MEPSGVASGPLSGLRIVTLAVNVPGPAAAARLRGFGASVVKVEPPSGDPLMHQNTAWYRALSTGQEVVRLNLKEAGDFALLEGYLAGADLFLTSSRTGALERLGLDPDGLRRKHPRLCGVAITGYPSPRGDEPGHDLTYLADHGLLTPPEMPRSLLADLAGAERAVSEALALLIGRERGIGEAGAHVEVPLSEAAAYLAEPLRYGITAPGAHLGGGFAGYGLYEASDGWIAVAALEPHFWEKLRAELGLGDAGREDLEGIFRRETAAHWEDWASARDLPVAALKGTPPDGRPGTEHRTTTMTEER</sequence>
<dbReference type="AlphaFoldDB" id="A0A6G8Q325"/>
<evidence type="ECO:0000313" key="3">
    <source>
        <dbReference type="Proteomes" id="UP000502706"/>
    </source>
</evidence>
<reference evidence="2 3" key="1">
    <citation type="submission" date="2019-10" db="EMBL/GenBank/DDBJ databases">
        <title>Rubrobacter sp nov SCSIO 52915 isolated from a deep-sea sediment in the South China Sea.</title>
        <authorList>
            <person name="Chen R.W."/>
        </authorList>
    </citation>
    <scope>NUCLEOTIDE SEQUENCE [LARGE SCALE GENOMIC DNA]</scope>
    <source>
        <strain evidence="2 3">SCSIO 52915</strain>
    </source>
</reference>
<keyword evidence="2" id="KW-0808">Transferase</keyword>
<dbReference type="Proteomes" id="UP000502706">
    <property type="component" value="Chromosome"/>
</dbReference>
<feature type="region of interest" description="Disordered" evidence="1">
    <location>
        <begin position="281"/>
        <end position="305"/>
    </location>
</feature>
<protein>
    <submittedName>
        <fullName evidence="2">CoA transferase</fullName>
    </submittedName>
</protein>
<accession>A0A6G8Q325</accession>
<dbReference type="InterPro" id="IPR003673">
    <property type="entry name" value="CoA-Trfase_fam_III"/>
</dbReference>